<proteinExistence type="inferred from homology"/>
<gene>
    <name evidence="5" type="ORF">UFOPK2992_00367</name>
</gene>
<dbReference type="PANTHER" id="PTHR30290">
    <property type="entry name" value="PERIPLASMIC BINDING COMPONENT OF ABC TRANSPORTER"/>
    <property type="match status" value="1"/>
</dbReference>
<evidence type="ECO:0000256" key="2">
    <source>
        <dbReference type="ARBA" id="ARBA00022448"/>
    </source>
</evidence>
<accession>A0A6J6X3T6</accession>
<dbReference type="Gene3D" id="3.10.105.10">
    <property type="entry name" value="Dipeptide-binding Protein, Domain 3"/>
    <property type="match status" value="1"/>
</dbReference>
<dbReference type="EMBL" id="CAFAAI010000040">
    <property type="protein sequence ID" value="CAB4790234.1"/>
    <property type="molecule type" value="Genomic_DNA"/>
</dbReference>
<comment type="similarity">
    <text evidence="1">Belongs to the bacterial solute-binding protein 5 family.</text>
</comment>
<dbReference type="PIRSF" id="PIRSF002741">
    <property type="entry name" value="MppA"/>
    <property type="match status" value="1"/>
</dbReference>
<dbReference type="InterPro" id="IPR030678">
    <property type="entry name" value="Peptide/Ni-bd"/>
</dbReference>
<dbReference type="Pfam" id="PF00496">
    <property type="entry name" value="SBP_bac_5"/>
    <property type="match status" value="1"/>
</dbReference>
<dbReference type="InterPro" id="IPR000914">
    <property type="entry name" value="SBP_5_dom"/>
</dbReference>
<evidence type="ECO:0000256" key="1">
    <source>
        <dbReference type="ARBA" id="ARBA00005695"/>
    </source>
</evidence>
<dbReference type="InterPro" id="IPR039424">
    <property type="entry name" value="SBP_5"/>
</dbReference>
<dbReference type="SUPFAM" id="SSF53850">
    <property type="entry name" value="Periplasmic binding protein-like II"/>
    <property type="match status" value="1"/>
</dbReference>
<dbReference type="GO" id="GO:0042597">
    <property type="term" value="C:periplasmic space"/>
    <property type="evidence" value="ECO:0007669"/>
    <property type="project" value="UniProtKB-ARBA"/>
</dbReference>
<evidence type="ECO:0000256" key="3">
    <source>
        <dbReference type="ARBA" id="ARBA00022729"/>
    </source>
</evidence>
<dbReference type="GO" id="GO:0015833">
    <property type="term" value="P:peptide transport"/>
    <property type="evidence" value="ECO:0007669"/>
    <property type="project" value="TreeGrafter"/>
</dbReference>
<dbReference type="CDD" id="cd00995">
    <property type="entry name" value="PBP2_NikA_DppA_OppA_like"/>
    <property type="match status" value="1"/>
</dbReference>
<dbReference type="PANTHER" id="PTHR30290:SF9">
    <property type="entry name" value="OLIGOPEPTIDE-BINDING PROTEIN APPA"/>
    <property type="match status" value="1"/>
</dbReference>
<dbReference type="GO" id="GO:0043190">
    <property type="term" value="C:ATP-binding cassette (ABC) transporter complex"/>
    <property type="evidence" value="ECO:0007669"/>
    <property type="project" value="InterPro"/>
</dbReference>
<evidence type="ECO:0000313" key="5">
    <source>
        <dbReference type="EMBL" id="CAB4790234.1"/>
    </source>
</evidence>
<protein>
    <submittedName>
        <fullName evidence="5">Unannotated protein</fullName>
    </submittedName>
</protein>
<organism evidence="5">
    <name type="scientific">freshwater metagenome</name>
    <dbReference type="NCBI Taxonomy" id="449393"/>
    <lineage>
        <taxon>unclassified sequences</taxon>
        <taxon>metagenomes</taxon>
        <taxon>ecological metagenomes</taxon>
    </lineage>
</organism>
<name>A0A6J6X3T6_9ZZZZ</name>
<keyword evidence="2" id="KW-0813">Transport</keyword>
<feature type="domain" description="Solute-binding protein family 5" evidence="4">
    <location>
        <begin position="107"/>
        <end position="458"/>
    </location>
</feature>
<dbReference type="AlphaFoldDB" id="A0A6J6X3T6"/>
<dbReference type="Gene3D" id="3.40.190.10">
    <property type="entry name" value="Periplasmic binding protein-like II"/>
    <property type="match status" value="1"/>
</dbReference>
<evidence type="ECO:0000259" key="4">
    <source>
        <dbReference type="Pfam" id="PF00496"/>
    </source>
</evidence>
<dbReference type="GO" id="GO:1904680">
    <property type="term" value="F:peptide transmembrane transporter activity"/>
    <property type="evidence" value="ECO:0007669"/>
    <property type="project" value="TreeGrafter"/>
</dbReference>
<keyword evidence="3" id="KW-0732">Signal</keyword>
<sequence>MNARISKSRVRFFAVAAVVGALAPACSSSSPAPSDVTSAVADTTASSEAVITTQVAAPKSGGNLVVGVDAEATGWSPQNDAWGHGGHDVARAVFDTLAVYDPAGVAQPYLAESITANADSTVWTIKVRPNVTFHDGDPLTADAVKQNFDAALASPIEKGALALLSSMKVVDDLTLEMTMSKPWGAFPNALTGGFAGQLGYIAAPKMLASPDGSRNPVGTGPFVFKEWSPDDHLTVVRNDKYWQKPALLDSVEFRPITNSDSREAAFASGDIDVIATANAPEVKAYLDLESQGKAHVVKAPPSDPDVILLNTSKPPLDDLRVRKAMAMALDLNRIVDFLEGTGVKEVATGPYPKDSFWYYKTDYPQFDAAAAKKLIDEYTAEKGPIKLEYAGNQDPFIVSFQELIQSMWAEAGITADIVSRAQGENVGAVLGGKYDVTGWGGIGGDDPDNDYNYFHSGTGLDLTKFSSPALDAALDKGRSLSDPAARKEQYDIVQKELAANVPFLWLEFTGWTVVGQGKVMGLDAFTLPDGSPGRPLTAARFYLKDVWLDQ</sequence>
<reference evidence="5" key="1">
    <citation type="submission" date="2020-05" db="EMBL/GenBank/DDBJ databases">
        <authorList>
            <person name="Chiriac C."/>
            <person name="Salcher M."/>
            <person name="Ghai R."/>
            <person name="Kavagutti S V."/>
        </authorList>
    </citation>
    <scope>NUCLEOTIDE SEQUENCE</scope>
</reference>